<dbReference type="GO" id="GO:0015293">
    <property type="term" value="F:symporter activity"/>
    <property type="evidence" value="ECO:0007669"/>
    <property type="project" value="UniProtKB-KW"/>
</dbReference>
<feature type="transmembrane region" description="Helical" evidence="9">
    <location>
        <begin position="155"/>
        <end position="175"/>
    </location>
</feature>
<gene>
    <name evidence="11" type="ORF">O6P43_008945</name>
</gene>
<dbReference type="SUPFAM" id="SSF103473">
    <property type="entry name" value="MFS general substrate transporter"/>
    <property type="match status" value="1"/>
</dbReference>
<reference evidence="11" key="1">
    <citation type="journal article" date="2023" name="Science">
        <title>Elucidation of the pathway for biosynthesis of saponin adjuvants from the soapbark tree.</title>
        <authorList>
            <person name="Reed J."/>
            <person name="Orme A."/>
            <person name="El-Demerdash A."/>
            <person name="Owen C."/>
            <person name="Martin L.B.B."/>
            <person name="Misra R.C."/>
            <person name="Kikuchi S."/>
            <person name="Rejzek M."/>
            <person name="Martin A.C."/>
            <person name="Harkess A."/>
            <person name="Leebens-Mack J."/>
            <person name="Louveau T."/>
            <person name="Stephenson M.J."/>
            <person name="Osbourn A."/>
        </authorList>
    </citation>
    <scope>NUCLEOTIDE SEQUENCE</scope>
    <source>
        <strain evidence="11">S10</strain>
    </source>
</reference>
<feature type="transmembrane region" description="Helical" evidence="9">
    <location>
        <begin position="268"/>
        <end position="289"/>
    </location>
</feature>
<sequence>MAGVFVNDIGDHPIDFEKKYPGKLRKNYPRKPTKKYYGELHPFYVYCTCTAAAFGGLNVGYDIGISGGVTSMNSFLNKFFPYVYEKATSDISTNQYRTTLILFMSSLYLAALVASFVAARITKKFGPRWSMVTGSLIFLVGEILNLWAQNVAMLIIARILLGIGVGFFIQFMPAVSEMAPYNYRGFLNQVFQLFIAVGILIANLVNFLAPKFCKGITENLAYSDEEVIKAEAEFEGAKVVKQSRIKQYRHQVIMFSVPMLFKTNANAFVGNASLFSAVINVFVTFLYLIN</sequence>
<evidence type="ECO:0000256" key="8">
    <source>
        <dbReference type="ARBA" id="ARBA00023136"/>
    </source>
</evidence>
<dbReference type="Gene3D" id="1.20.1250.20">
    <property type="entry name" value="MFS general substrate transporter like domains"/>
    <property type="match status" value="1"/>
</dbReference>
<evidence type="ECO:0000313" key="12">
    <source>
        <dbReference type="Proteomes" id="UP001163823"/>
    </source>
</evidence>
<evidence type="ECO:0000256" key="5">
    <source>
        <dbReference type="ARBA" id="ARBA00022692"/>
    </source>
</evidence>
<dbReference type="PANTHER" id="PTHR23500">
    <property type="entry name" value="SOLUTE CARRIER FAMILY 2, FACILITATED GLUCOSE TRANSPORTER"/>
    <property type="match status" value="1"/>
</dbReference>
<dbReference type="GO" id="GO:0015144">
    <property type="term" value="F:carbohydrate transmembrane transporter activity"/>
    <property type="evidence" value="ECO:0007669"/>
    <property type="project" value="InterPro"/>
</dbReference>
<feature type="transmembrane region" description="Helical" evidence="9">
    <location>
        <begin position="100"/>
        <end position="122"/>
    </location>
</feature>
<protein>
    <submittedName>
        <fullName evidence="11">Sugar transport protein</fullName>
    </submittedName>
</protein>
<evidence type="ECO:0000256" key="3">
    <source>
        <dbReference type="ARBA" id="ARBA00022448"/>
    </source>
</evidence>
<keyword evidence="3" id="KW-0813">Transport</keyword>
<keyword evidence="12" id="KW-1185">Reference proteome</keyword>
<comment type="similarity">
    <text evidence="2">Belongs to the major facilitator superfamily. Sugar transporter (TC 2.A.1.1) family.</text>
</comment>
<dbReference type="PRINTS" id="PR00171">
    <property type="entry name" value="SUGRTRNSPORT"/>
</dbReference>
<evidence type="ECO:0000256" key="2">
    <source>
        <dbReference type="ARBA" id="ARBA00010992"/>
    </source>
</evidence>
<proteinExistence type="inferred from homology"/>
<dbReference type="EMBL" id="JARAOO010000004">
    <property type="protein sequence ID" value="KAJ7970822.1"/>
    <property type="molecule type" value="Genomic_DNA"/>
</dbReference>
<keyword evidence="6" id="KW-0769">Symport</keyword>
<name>A0AAD7M6Q7_QUISA</name>
<feature type="transmembrane region" description="Helical" evidence="9">
    <location>
        <begin position="128"/>
        <end position="148"/>
    </location>
</feature>
<comment type="caution">
    <text evidence="11">The sequence shown here is derived from an EMBL/GenBank/DDBJ whole genome shotgun (WGS) entry which is preliminary data.</text>
</comment>
<accession>A0AAD7M6Q7</accession>
<dbReference type="InterPro" id="IPR003663">
    <property type="entry name" value="Sugar/inositol_transpt"/>
</dbReference>
<dbReference type="Pfam" id="PF00083">
    <property type="entry name" value="Sugar_tr"/>
    <property type="match status" value="1"/>
</dbReference>
<evidence type="ECO:0000259" key="10">
    <source>
        <dbReference type="PROSITE" id="PS50850"/>
    </source>
</evidence>
<dbReference type="KEGG" id="qsa:O6P43_008945"/>
<dbReference type="Proteomes" id="UP001163823">
    <property type="component" value="Chromosome 4"/>
</dbReference>
<organism evidence="11 12">
    <name type="scientific">Quillaja saponaria</name>
    <name type="common">Soap bark tree</name>
    <dbReference type="NCBI Taxonomy" id="32244"/>
    <lineage>
        <taxon>Eukaryota</taxon>
        <taxon>Viridiplantae</taxon>
        <taxon>Streptophyta</taxon>
        <taxon>Embryophyta</taxon>
        <taxon>Tracheophyta</taxon>
        <taxon>Spermatophyta</taxon>
        <taxon>Magnoliopsida</taxon>
        <taxon>eudicotyledons</taxon>
        <taxon>Gunneridae</taxon>
        <taxon>Pentapetalae</taxon>
        <taxon>rosids</taxon>
        <taxon>fabids</taxon>
        <taxon>Fabales</taxon>
        <taxon>Quillajaceae</taxon>
        <taxon>Quillaja</taxon>
    </lineage>
</organism>
<dbReference type="InterPro" id="IPR020846">
    <property type="entry name" value="MFS_dom"/>
</dbReference>
<feature type="domain" description="Major facilitator superfamily (MFS) profile" evidence="10">
    <location>
        <begin position="48"/>
        <end position="290"/>
    </location>
</feature>
<keyword evidence="4 11" id="KW-0762">Sugar transport</keyword>
<feature type="transmembrane region" description="Helical" evidence="9">
    <location>
        <begin position="190"/>
        <end position="209"/>
    </location>
</feature>
<comment type="subcellular location">
    <subcellularLocation>
        <location evidence="1">Membrane</location>
        <topology evidence="1">Multi-pass membrane protein</topology>
    </subcellularLocation>
</comment>
<evidence type="ECO:0000256" key="4">
    <source>
        <dbReference type="ARBA" id="ARBA00022597"/>
    </source>
</evidence>
<evidence type="ECO:0000313" key="11">
    <source>
        <dbReference type="EMBL" id="KAJ7970822.1"/>
    </source>
</evidence>
<keyword evidence="8 9" id="KW-0472">Membrane</keyword>
<dbReference type="PROSITE" id="PS50850">
    <property type="entry name" value="MFS"/>
    <property type="match status" value="1"/>
</dbReference>
<dbReference type="GO" id="GO:0016020">
    <property type="term" value="C:membrane"/>
    <property type="evidence" value="ECO:0007669"/>
    <property type="project" value="UniProtKB-SubCell"/>
</dbReference>
<dbReference type="AlphaFoldDB" id="A0AAD7M6Q7"/>
<keyword evidence="5 9" id="KW-0812">Transmembrane</keyword>
<evidence type="ECO:0000256" key="7">
    <source>
        <dbReference type="ARBA" id="ARBA00022989"/>
    </source>
</evidence>
<dbReference type="InterPro" id="IPR036259">
    <property type="entry name" value="MFS_trans_sf"/>
</dbReference>
<keyword evidence="7 9" id="KW-1133">Transmembrane helix</keyword>
<dbReference type="PANTHER" id="PTHR23500:SF567">
    <property type="entry name" value="SUGAR TRANSPORT PROTEIN 12-LIKE"/>
    <property type="match status" value="1"/>
</dbReference>
<evidence type="ECO:0000256" key="1">
    <source>
        <dbReference type="ARBA" id="ARBA00004141"/>
    </source>
</evidence>
<evidence type="ECO:0000256" key="9">
    <source>
        <dbReference type="SAM" id="Phobius"/>
    </source>
</evidence>
<evidence type="ECO:0000256" key="6">
    <source>
        <dbReference type="ARBA" id="ARBA00022847"/>
    </source>
</evidence>
<dbReference type="InterPro" id="IPR005828">
    <property type="entry name" value="MFS_sugar_transport-like"/>
</dbReference>
<dbReference type="InterPro" id="IPR045262">
    <property type="entry name" value="STP/PLT_plant"/>
</dbReference>